<sequence>MSAASMAAAAAMFEQNCCVYLIGSSRESEMKVPRFFTVGLNFGGQRRLRLGGLQKGRFDDIDGYHTCDVGAVESERPPLVPEQGILYHSPFTLQFE</sequence>
<keyword evidence="2" id="KW-1185">Reference proteome</keyword>
<evidence type="ECO:0000313" key="2">
    <source>
        <dbReference type="Proteomes" id="UP000314294"/>
    </source>
</evidence>
<dbReference type="Proteomes" id="UP000314294">
    <property type="component" value="Unassembled WGS sequence"/>
</dbReference>
<proteinExistence type="predicted"/>
<name>A0A4Z2HWS2_9TELE</name>
<comment type="caution">
    <text evidence="1">The sequence shown here is derived from an EMBL/GenBank/DDBJ whole genome shotgun (WGS) entry which is preliminary data.</text>
</comment>
<protein>
    <submittedName>
        <fullName evidence="1">Uncharacterized protein</fullName>
    </submittedName>
</protein>
<accession>A0A4Z2HWS2</accession>
<dbReference type="AlphaFoldDB" id="A0A4Z2HWS2"/>
<reference evidence="1 2" key="1">
    <citation type="submission" date="2019-03" db="EMBL/GenBank/DDBJ databases">
        <title>First draft genome of Liparis tanakae, snailfish: a comprehensive survey of snailfish specific genes.</title>
        <authorList>
            <person name="Kim W."/>
            <person name="Song I."/>
            <person name="Jeong J.-H."/>
            <person name="Kim D."/>
            <person name="Kim S."/>
            <person name="Ryu S."/>
            <person name="Song J.Y."/>
            <person name="Lee S.K."/>
        </authorList>
    </citation>
    <scope>NUCLEOTIDE SEQUENCE [LARGE SCALE GENOMIC DNA]</scope>
    <source>
        <tissue evidence="1">Muscle</tissue>
    </source>
</reference>
<dbReference type="EMBL" id="SRLO01000165">
    <property type="protein sequence ID" value="TNN70269.1"/>
    <property type="molecule type" value="Genomic_DNA"/>
</dbReference>
<evidence type="ECO:0000313" key="1">
    <source>
        <dbReference type="EMBL" id="TNN70269.1"/>
    </source>
</evidence>
<organism evidence="1 2">
    <name type="scientific">Liparis tanakae</name>
    <name type="common">Tanaka's snailfish</name>
    <dbReference type="NCBI Taxonomy" id="230148"/>
    <lineage>
        <taxon>Eukaryota</taxon>
        <taxon>Metazoa</taxon>
        <taxon>Chordata</taxon>
        <taxon>Craniata</taxon>
        <taxon>Vertebrata</taxon>
        <taxon>Euteleostomi</taxon>
        <taxon>Actinopterygii</taxon>
        <taxon>Neopterygii</taxon>
        <taxon>Teleostei</taxon>
        <taxon>Neoteleostei</taxon>
        <taxon>Acanthomorphata</taxon>
        <taxon>Eupercaria</taxon>
        <taxon>Perciformes</taxon>
        <taxon>Cottioidei</taxon>
        <taxon>Cottales</taxon>
        <taxon>Liparidae</taxon>
        <taxon>Liparis</taxon>
    </lineage>
</organism>
<gene>
    <name evidence="1" type="ORF">EYF80_019483</name>
</gene>